<dbReference type="AlphaFoldDB" id="A0AAD4YXA3"/>
<evidence type="ECO:0000259" key="1">
    <source>
        <dbReference type="Pfam" id="PF07727"/>
    </source>
</evidence>
<proteinExistence type="predicted"/>
<accession>A0AAD4YXA3</accession>
<feature type="domain" description="Reverse transcriptase Ty1/copia-type" evidence="1">
    <location>
        <begin position="33"/>
        <end position="121"/>
    </location>
</feature>
<reference evidence="2 3" key="1">
    <citation type="journal article" date="2022" name="G3 (Bethesda)">
        <title>Whole-genome sequence and methylome profiling of the almond [Prunus dulcis (Mill.) D.A. Webb] cultivar 'Nonpareil'.</title>
        <authorList>
            <person name="D'Amico-Willman K.M."/>
            <person name="Ouma W.Z."/>
            <person name="Meulia T."/>
            <person name="Sideli G.M."/>
            <person name="Gradziel T.M."/>
            <person name="Fresnedo-Ramirez J."/>
        </authorList>
    </citation>
    <scope>NUCLEOTIDE SEQUENCE [LARGE SCALE GENOMIC DNA]</scope>
    <source>
        <strain evidence="2">Clone GOH B32 T37-40</strain>
    </source>
</reference>
<evidence type="ECO:0000313" key="3">
    <source>
        <dbReference type="Proteomes" id="UP001054821"/>
    </source>
</evidence>
<comment type="caution">
    <text evidence="2">The sequence shown here is derived from an EMBL/GenBank/DDBJ whole genome shotgun (WGS) entry which is preliminary data.</text>
</comment>
<evidence type="ECO:0000313" key="2">
    <source>
        <dbReference type="EMBL" id="KAI5324744.1"/>
    </source>
</evidence>
<sequence length="123" mass="14215">MDSIKISTRVDEAFNDRKWTKAMNIEMEALQKNNTWDNVELPKGTKPIGCRWVFTVNYNANCTMERYKARLVTKGLTQTNGVDYHDTFAHVVKTNTVKVLLSLALNLDSTLRQFDVKKCILTW</sequence>
<protein>
    <recommendedName>
        <fullName evidence="1">Reverse transcriptase Ty1/copia-type domain-containing protein</fullName>
    </recommendedName>
</protein>
<gene>
    <name evidence="2" type="ORF">L3X38_033817</name>
</gene>
<keyword evidence="3" id="KW-1185">Reference proteome</keyword>
<dbReference type="InterPro" id="IPR013103">
    <property type="entry name" value="RVT_2"/>
</dbReference>
<organism evidence="2 3">
    <name type="scientific">Prunus dulcis</name>
    <name type="common">Almond</name>
    <name type="synonym">Amygdalus dulcis</name>
    <dbReference type="NCBI Taxonomy" id="3755"/>
    <lineage>
        <taxon>Eukaryota</taxon>
        <taxon>Viridiplantae</taxon>
        <taxon>Streptophyta</taxon>
        <taxon>Embryophyta</taxon>
        <taxon>Tracheophyta</taxon>
        <taxon>Spermatophyta</taxon>
        <taxon>Magnoliopsida</taxon>
        <taxon>eudicotyledons</taxon>
        <taxon>Gunneridae</taxon>
        <taxon>Pentapetalae</taxon>
        <taxon>rosids</taxon>
        <taxon>fabids</taxon>
        <taxon>Rosales</taxon>
        <taxon>Rosaceae</taxon>
        <taxon>Amygdaloideae</taxon>
        <taxon>Amygdaleae</taxon>
        <taxon>Prunus</taxon>
    </lineage>
</organism>
<dbReference type="Proteomes" id="UP001054821">
    <property type="component" value="Chromosome 6"/>
</dbReference>
<dbReference type="Pfam" id="PF07727">
    <property type="entry name" value="RVT_2"/>
    <property type="match status" value="1"/>
</dbReference>
<dbReference type="EMBL" id="JAJFAZ020000006">
    <property type="protein sequence ID" value="KAI5324744.1"/>
    <property type="molecule type" value="Genomic_DNA"/>
</dbReference>
<name>A0AAD4YXA3_PRUDU</name>